<feature type="domain" description="Jun-like transcription factor" evidence="6">
    <location>
        <begin position="2"/>
        <end position="208"/>
    </location>
</feature>
<dbReference type="GO" id="GO:0071277">
    <property type="term" value="P:cellular response to calcium ion"/>
    <property type="evidence" value="ECO:0007669"/>
    <property type="project" value="Ensembl"/>
</dbReference>
<dbReference type="GO" id="GO:0035976">
    <property type="term" value="C:transcription factor AP-1 complex"/>
    <property type="evidence" value="ECO:0007669"/>
    <property type="project" value="Ensembl"/>
</dbReference>
<dbReference type="GO" id="GO:0045669">
    <property type="term" value="P:positive regulation of osteoblast differentiation"/>
    <property type="evidence" value="ECO:0007669"/>
    <property type="project" value="Ensembl"/>
</dbReference>
<evidence type="ECO:0000313" key="8">
    <source>
        <dbReference type="Proteomes" id="UP000694412"/>
    </source>
</evidence>
<dbReference type="GO" id="GO:0001228">
    <property type="term" value="F:DNA-binding transcription activator activity, RNA polymerase II-specific"/>
    <property type="evidence" value="ECO:0007669"/>
    <property type="project" value="Ensembl"/>
</dbReference>
<proteinExistence type="predicted"/>
<protein>
    <submittedName>
        <fullName evidence="7">JunD proto-onco, AP-1 transcription factor subunit</fullName>
    </submittedName>
</protein>
<sequence length="327" mass="33149">METPFYHDDVLSGLGSGFAPTSGTGSSGSTGLLLPFPGGSMMKKDGLGLALPEQVAAALKAPGAAAAAGAAGGETAPGLLGSAELGLLKLASPELERLIIQSNGLVTTTPTSGQFLYPKAAASEEQEFAEGFVKALEDLHKQNQLGGGGGGNNGGATAAGGGGGGGGGELPAPGLAPEPPVYANLSTFPLAVTRRPGAPFWGGYWCPTVRRGDWRSPSRDPTPSSAPGPSPAPAPPQIGAPFPPPAAPPPYALSLVPPPLHTFVVPCPSAAPLRFPLPRPMPPSIPPPNSMPRAGLWRRFFTCGALWDMWRGRDCRLRPQLPRGGGA</sequence>
<dbReference type="GO" id="GO:0002076">
    <property type="term" value="P:osteoblast development"/>
    <property type="evidence" value="ECO:0007669"/>
    <property type="project" value="Ensembl"/>
</dbReference>
<dbReference type="InterPro" id="IPR050946">
    <property type="entry name" value="AP-1_TF_bZIP"/>
</dbReference>
<dbReference type="Proteomes" id="UP000694412">
    <property type="component" value="Chromosome 28"/>
</dbReference>
<dbReference type="GO" id="GO:0005654">
    <property type="term" value="C:nucleoplasm"/>
    <property type="evidence" value="ECO:0007669"/>
    <property type="project" value="Ensembl"/>
</dbReference>
<evidence type="ECO:0000256" key="5">
    <source>
        <dbReference type="SAM" id="MobiDB-lite"/>
    </source>
</evidence>
<keyword evidence="2" id="KW-0238">DNA-binding</keyword>
<dbReference type="GO" id="GO:0051726">
    <property type="term" value="P:regulation of cell cycle"/>
    <property type="evidence" value="ECO:0007669"/>
    <property type="project" value="TreeGrafter"/>
</dbReference>
<keyword evidence="8" id="KW-1185">Reference proteome</keyword>
<dbReference type="GO" id="GO:0000978">
    <property type="term" value="F:RNA polymerase II cis-regulatory region sequence-specific DNA binding"/>
    <property type="evidence" value="ECO:0007669"/>
    <property type="project" value="Ensembl"/>
</dbReference>
<dbReference type="PANTHER" id="PTHR11462:SF7">
    <property type="entry name" value="TRANSCRIPTION FACTOR JUND"/>
    <property type="match status" value="1"/>
</dbReference>
<evidence type="ECO:0000256" key="4">
    <source>
        <dbReference type="ARBA" id="ARBA00023242"/>
    </source>
</evidence>
<dbReference type="GO" id="GO:0017053">
    <property type="term" value="C:transcription repressor complex"/>
    <property type="evidence" value="ECO:0007669"/>
    <property type="project" value="Ensembl"/>
</dbReference>
<evidence type="ECO:0000256" key="1">
    <source>
        <dbReference type="ARBA" id="ARBA00023015"/>
    </source>
</evidence>
<dbReference type="InterPro" id="IPR005643">
    <property type="entry name" value="JNK"/>
</dbReference>
<reference evidence="7" key="1">
    <citation type="submission" date="2015-11" db="EMBL/GenBank/DDBJ databases">
        <authorList>
            <consortium name="International Coturnix japonica Genome Analysis Consortium"/>
            <person name="Warren W."/>
            <person name="Burt D.W."/>
            <person name="Antin P.B."/>
            <person name="Lanford R."/>
            <person name="Gros J."/>
            <person name="Wilson R.K."/>
        </authorList>
    </citation>
    <scope>NUCLEOTIDE SEQUENCE [LARGE SCALE GENOMIC DNA]</scope>
</reference>
<evidence type="ECO:0000256" key="2">
    <source>
        <dbReference type="ARBA" id="ARBA00023125"/>
    </source>
</evidence>
<accession>A0A8C2TIA5</accession>
<feature type="compositionally biased region" description="Pro residues" evidence="5">
    <location>
        <begin position="224"/>
        <end position="245"/>
    </location>
</feature>
<dbReference type="GO" id="GO:0010467">
    <property type="term" value="P:gene expression"/>
    <property type="evidence" value="ECO:0007669"/>
    <property type="project" value="Ensembl"/>
</dbReference>
<dbReference type="GO" id="GO:0000122">
    <property type="term" value="P:negative regulation of transcription by RNA polymerase II"/>
    <property type="evidence" value="ECO:0007669"/>
    <property type="project" value="Ensembl"/>
</dbReference>
<dbReference type="GO" id="GO:0042127">
    <property type="term" value="P:regulation of cell population proliferation"/>
    <property type="evidence" value="ECO:0007669"/>
    <property type="project" value="TreeGrafter"/>
</dbReference>
<keyword evidence="4" id="KW-0539">Nucleus</keyword>
<gene>
    <name evidence="7" type="primary">JUND</name>
</gene>
<reference evidence="7" key="3">
    <citation type="submission" date="2025-09" db="UniProtKB">
        <authorList>
            <consortium name="Ensembl"/>
        </authorList>
    </citation>
    <scope>IDENTIFICATION</scope>
</reference>
<dbReference type="GO" id="GO:0001221">
    <property type="term" value="F:transcription coregulator binding"/>
    <property type="evidence" value="ECO:0007669"/>
    <property type="project" value="Ensembl"/>
</dbReference>
<reference evidence="7" key="2">
    <citation type="submission" date="2025-08" db="UniProtKB">
        <authorList>
            <consortium name="Ensembl"/>
        </authorList>
    </citation>
    <scope>IDENTIFICATION</scope>
</reference>
<organism evidence="7 8">
    <name type="scientific">Coturnix japonica</name>
    <name type="common">Japanese quail</name>
    <name type="synonym">Coturnix coturnix japonica</name>
    <dbReference type="NCBI Taxonomy" id="93934"/>
    <lineage>
        <taxon>Eukaryota</taxon>
        <taxon>Metazoa</taxon>
        <taxon>Chordata</taxon>
        <taxon>Craniata</taxon>
        <taxon>Vertebrata</taxon>
        <taxon>Euteleostomi</taxon>
        <taxon>Archelosauria</taxon>
        <taxon>Archosauria</taxon>
        <taxon>Dinosauria</taxon>
        <taxon>Saurischia</taxon>
        <taxon>Theropoda</taxon>
        <taxon>Coelurosauria</taxon>
        <taxon>Aves</taxon>
        <taxon>Neognathae</taxon>
        <taxon>Galloanserae</taxon>
        <taxon>Galliformes</taxon>
        <taxon>Phasianidae</taxon>
        <taxon>Perdicinae</taxon>
        <taxon>Coturnix</taxon>
    </lineage>
</organism>
<feature type="compositionally biased region" description="Gly residues" evidence="5">
    <location>
        <begin position="145"/>
        <end position="169"/>
    </location>
</feature>
<dbReference type="Ensembl" id="ENSCJPT00005020322.1">
    <property type="protein sequence ID" value="ENSCJPP00005014237.1"/>
    <property type="gene ID" value="ENSCJPG00005011902.1"/>
</dbReference>
<evidence type="ECO:0000313" key="7">
    <source>
        <dbReference type="Ensembl" id="ENSCJPP00005014237.1"/>
    </source>
</evidence>
<dbReference type="GO" id="GO:0019899">
    <property type="term" value="F:enzyme binding"/>
    <property type="evidence" value="ECO:0007669"/>
    <property type="project" value="Ensembl"/>
</dbReference>
<feature type="region of interest" description="Disordered" evidence="5">
    <location>
        <begin position="143"/>
        <end position="175"/>
    </location>
</feature>
<evidence type="ECO:0000259" key="6">
    <source>
        <dbReference type="Pfam" id="PF03957"/>
    </source>
</evidence>
<dbReference type="AlphaFoldDB" id="A0A8C2TIA5"/>
<dbReference type="GeneTree" id="ENSGT00940000162806"/>
<keyword evidence="3" id="KW-0804">Transcription</keyword>
<name>A0A8C2TIA5_COTJA</name>
<dbReference type="PANTHER" id="PTHR11462">
    <property type="entry name" value="JUN TRANSCRIPTION FACTOR-RELATED"/>
    <property type="match status" value="1"/>
</dbReference>
<dbReference type="Pfam" id="PF03957">
    <property type="entry name" value="Jun"/>
    <property type="match status" value="1"/>
</dbReference>
<keyword evidence="1" id="KW-0805">Transcription regulation</keyword>
<feature type="region of interest" description="Disordered" evidence="5">
    <location>
        <begin position="212"/>
        <end position="245"/>
    </location>
</feature>
<evidence type="ECO:0000256" key="3">
    <source>
        <dbReference type="ARBA" id="ARBA00023163"/>
    </source>
</evidence>